<reference evidence="2" key="1">
    <citation type="submission" date="2021-01" db="EMBL/GenBank/DDBJ databases">
        <authorList>
            <person name="Corre E."/>
            <person name="Pelletier E."/>
            <person name="Niang G."/>
            <person name="Scheremetjew M."/>
            <person name="Finn R."/>
            <person name="Kale V."/>
            <person name="Holt S."/>
            <person name="Cochrane G."/>
            <person name="Meng A."/>
            <person name="Brown T."/>
            <person name="Cohen L."/>
        </authorList>
    </citation>
    <scope>NUCLEOTIDE SEQUENCE</scope>
    <source>
        <strain evidence="2">10249 10 AB</strain>
    </source>
</reference>
<proteinExistence type="predicted"/>
<dbReference type="Gene3D" id="3.30.9.10">
    <property type="entry name" value="D-Amino Acid Oxidase, subunit A, domain 2"/>
    <property type="match status" value="1"/>
</dbReference>
<sequence>MYKSSEIPVNSPFPHASKETEYEYDVVIVGAGVAGCSAAYHLLTQQQGNEASTTGLRLLVVDAGPAPGEGLAPHIRSGTATMEVAPCVKMMVQLFAGSCDDFVRHHGREGAKRYLDATREGLILQKRIAGKLWSTEKDYRTHLKELGSYYVGSNERDEIELKREFEILSLLMEDDDGIEWCDANRLSSVEGMSKDFHSGIYFPRDAVIDSSLYAKILMEHVLKESGGSAEFWPNTTVQSIDRQSSDETVSIKIDKEHRTITAKHVVVATGALRMFQQQQEYERLNGLMKPCYSYLVHVPTTTPSEVDAYNEDYCSSNFFTWGYTHDWCYTNGKIRVSGEDHFSAYKAPKEEERCNRLSRWTLERYGCADSYTEEEVSSFPRQYGLYSETVDMVPIVGTFLKDKNICYLLGCNAWGQTILSYCASLVPALLGYQELTESQQDVLNLVSIRRFSRLPTN</sequence>
<protein>
    <recommendedName>
        <fullName evidence="1">FAD dependent oxidoreductase domain-containing protein</fullName>
    </recommendedName>
</protein>
<dbReference type="SUPFAM" id="SSF51905">
    <property type="entry name" value="FAD/NAD(P)-binding domain"/>
    <property type="match status" value="1"/>
</dbReference>
<dbReference type="PANTHER" id="PTHR13847">
    <property type="entry name" value="SARCOSINE DEHYDROGENASE-RELATED"/>
    <property type="match status" value="1"/>
</dbReference>
<dbReference type="InterPro" id="IPR036188">
    <property type="entry name" value="FAD/NAD-bd_sf"/>
</dbReference>
<organism evidence="2">
    <name type="scientific">Pseudo-nitzschia australis</name>
    <dbReference type="NCBI Taxonomy" id="44445"/>
    <lineage>
        <taxon>Eukaryota</taxon>
        <taxon>Sar</taxon>
        <taxon>Stramenopiles</taxon>
        <taxon>Ochrophyta</taxon>
        <taxon>Bacillariophyta</taxon>
        <taxon>Bacillariophyceae</taxon>
        <taxon>Bacillariophycidae</taxon>
        <taxon>Bacillariales</taxon>
        <taxon>Bacillariaceae</taxon>
        <taxon>Pseudo-nitzschia</taxon>
    </lineage>
</organism>
<dbReference type="Pfam" id="PF01266">
    <property type="entry name" value="DAO"/>
    <property type="match status" value="1"/>
</dbReference>
<dbReference type="Gene3D" id="3.50.50.60">
    <property type="entry name" value="FAD/NAD(P)-binding domain"/>
    <property type="match status" value="1"/>
</dbReference>
<gene>
    <name evidence="2" type="ORF">PAUS00366_LOCUS18795</name>
</gene>
<accession>A0A7S4ASZ7</accession>
<dbReference type="EMBL" id="HBIX01027825">
    <property type="protein sequence ID" value="CAE0726038.1"/>
    <property type="molecule type" value="Transcribed_RNA"/>
</dbReference>
<name>A0A7S4ASZ7_9STRA</name>
<dbReference type="InterPro" id="IPR006076">
    <property type="entry name" value="FAD-dep_OxRdtase"/>
</dbReference>
<evidence type="ECO:0000313" key="2">
    <source>
        <dbReference type="EMBL" id="CAE0726038.1"/>
    </source>
</evidence>
<dbReference type="AlphaFoldDB" id="A0A7S4ASZ7"/>
<evidence type="ECO:0000259" key="1">
    <source>
        <dbReference type="Pfam" id="PF01266"/>
    </source>
</evidence>
<dbReference type="GO" id="GO:0005737">
    <property type="term" value="C:cytoplasm"/>
    <property type="evidence" value="ECO:0007669"/>
    <property type="project" value="TreeGrafter"/>
</dbReference>
<feature type="domain" description="FAD dependent oxidoreductase" evidence="1">
    <location>
        <begin position="25"/>
        <end position="426"/>
    </location>
</feature>